<accession>A0AAE1E153</accession>
<reference evidence="2" key="1">
    <citation type="journal article" date="2023" name="G3 (Bethesda)">
        <title>A reference genome for the long-term kleptoplast-retaining sea slug Elysia crispata morphotype clarki.</title>
        <authorList>
            <person name="Eastman K.E."/>
            <person name="Pendleton A.L."/>
            <person name="Shaikh M.A."/>
            <person name="Suttiyut T."/>
            <person name="Ogas R."/>
            <person name="Tomko P."/>
            <person name="Gavelis G."/>
            <person name="Widhalm J.R."/>
            <person name="Wisecaver J.H."/>
        </authorList>
    </citation>
    <scope>NUCLEOTIDE SEQUENCE</scope>
    <source>
        <strain evidence="2">ECLA1</strain>
    </source>
</reference>
<dbReference type="AlphaFoldDB" id="A0AAE1E153"/>
<keyword evidence="1" id="KW-1133">Transmembrane helix</keyword>
<evidence type="ECO:0000313" key="2">
    <source>
        <dbReference type="EMBL" id="KAK3789058.1"/>
    </source>
</evidence>
<dbReference type="Proteomes" id="UP001283361">
    <property type="component" value="Unassembled WGS sequence"/>
</dbReference>
<keyword evidence="1" id="KW-0812">Transmembrane</keyword>
<comment type="caution">
    <text evidence="2">The sequence shown here is derived from an EMBL/GenBank/DDBJ whole genome shotgun (WGS) entry which is preliminary data.</text>
</comment>
<gene>
    <name evidence="2" type="ORF">RRG08_063774</name>
</gene>
<sequence length="94" mass="10679">MDRGTNNPSVVTTRINVLVSLEWTALIGFGMFILSESILPRSKTYKTSEITPAVSLSLAPRRFLPAWPDQTFSYKPRILRPRETTIIQHSYRAA</sequence>
<keyword evidence="1" id="KW-0472">Membrane</keyword>
<name>A0AAE1E153_9GAST</name>
<keyword evidence="3" id="KW-1185">Reference proteome</keyword>
<protein>
    <submittedName>
        <fullName evidence="2">Uncharacterized protein</fullName>
    </submittedName>
</protein>
<proteinExistence type="predicted"/>
<dbReference type="EMBL" id="JAWDGP010001698">
    <property type="protein sequence ID" value="KAK3789058.1"/>
    <property type="molecule type" value="Genomic_DNA"/>
</dbReference>
<feature type="transmembrane region" description="Helical" evidence="1">
    <location>
        <begin position="15"/>
        <end position="34"/>
    </location>
</feature>
<organism evidence="2 3">
    <name type="scientific">Elysia crispata</name>
    <name type="common">lettuce slug</name>
    <dbReference type="NCBI Taxonomy" id="231223"/>
    <lineage>
        <taxon>Eukaryota</taxon>
        <taxon>Metazoa</taxon>
        <taxon>Spiralia</taxon>
        <taxon>Lophotrochozoa</taxon>
        <taxon>Mollusca</taxon>
        <taxon>Gastropoda</taxon>
        <taxon>Heterobranchia</taxon>
        <taxon>Euthyneura</taxon>
        <taxon>Panpulmonata</taxon>
        <taxon>Sacoglossa</taxon>
        <taxon>Placobranchoidea</taxon>
        <taxon>Plakobranchidae</taxon>
        <taxon>Elysia</taxon>
    </lineage>
</organism>
<evidence type="ECO:0000256" key="1">
    <source>
        <dbReference type="SAM" id="Phobius"/>
    </source>
</evidence>
<evidence type="ECO:0000313" key="3">
    <source>
        <dbReference type="Proteomes" id="UP001283361"/>
    </source>
</evidence>